<dbReference type="Pfam" id="PF09348">
    <property type="entry name" value="DUF1990"/>
    <property type="match status" value="1"/>
</dbReference>
<organism evidence="3 4">
    <name type="scientific">Kitasatospora putterlickiae</name>
    <dbReference type="NCBI Taxonomy" id="221725"/>
    <lineage>
        <taxon>Bacteria</taxon>
        <taxon>Bacillati</taxon>
        <taxon>Actinomycetota</taxon>
        <taxon>Actinomycetes</taxon>
        <taxon>Kitasatosporales</taxon>
        <taxon>Streptomycetaceae</taxon>
        <taxon>Kitasatospora</taxon>
    </lineage>
</organism>
<dbReference type="Proteomes" id="UP001499863">
    <property type="component" value="Unassembled WGS sequence"/>
</dbReference>
<dbReference type="PANTHER" id="PTHR34202:SF1">
    <property type="entry name" value="UPF0548 PROTEIN"/>
    <property type="match status" value="1"/>
</dbReference>
<dbReference type="InterPro" id="IPR018960">
    <property type="entry name" value="DUF1990"/>
</dbReference>
<feature type="region of interest" description="Disordered" evidence="1">
    <location>
        <begin position="1"/>
        <end position="34"/>
    </location>
</feature>
<dbReference type="EMBL" id="BAAAKJ010000112">
    <property type="protein sequence ID" value="GAA1391580.1"/>
    <property type="molecule type" value="Genomic_DNA"/>
</dbReference>
<evidence type="ECO:0000313" key="4">
    <source>
        <dbReference type="Proteomes" id="UP001499863"/>
    </source>
</evidence>
<evidence type="ECO:0000259" key="2">
    <source>
        <dbReference type="Pfam" id="PF09348"/>
    </source>
</evidence>
<feature type="domain" description="DUF1990" evidence="2">
    <location>
        <begin position="47"/>
        <end position="204"/>
    </location>
</feature>
<dbReference type="RefSeq" id="WP_344332169.1">
    <property type="nucleotide sequence ID" value="NZ_BAAAKJ010000112.1"/>
</dbReference>
<keyword evidence="4" id="KW-1185">Reference proteome</keyword>
<reference evidence="3 4" key="1">
    <citation type="journal article" date="2019" name="Int. J. Syst. Evol. Microbiol.">
        <title>The Global Catalogue of Microorganisms (GCM) 10K type strain sequencing project: providing services to taxonomists for standard genome sequencing and annotation.</title>
        <authorList>
            <consortium name="The Broad Institute Genomics Platform"/>
            <consortium name="The Broad Institute Genome Sequencing Center for Infectious Disease"/>
            <person name="Wu L."/>
            <person name="Ma J."/>
        </authorList>
    </citation>
    <scope>NUCLEOTIDE SEQUENCE [LARGE SCALE GENOMIC DNA]</scope>
    <source>
        <strain evidence="3 4">JCM 12393</strain>
    </source>
</reference>
<sequence>MPDSPSADAPRLDTRRAEPPRTEPRRAARPSSALERRLEAARAAAPSYHEVGATGGARLPEGYAHLRRRVHLGHGPEVLARAGRFVLGWGCQLGTGFAVYPYAPVEPGATVLLRLALPGARWPRLVIPCRVVWTADEPDRIGFAYGTLPGHPERGEEAFVVSMDAAGEVWFEVSAFARLASWYARLGRPVAVLCQYLAIERYLTAAVEAVALEAVDAETVAVEAADSEAADAEATVLEAAEADVAGAPGGGPAPG</sequence>
<feature type="compositionally biased region" description="Basic and acidic residues" evidence="1">
    <location>
        <begin position="10"/>
        <end position="26"/>
    </location>
</feature>
<evidence type="ECO:0000256" key="1">
    <source>
        <dbReference type="SAM" id="MobiDB-lite"/>
    </source>
</evidence>
<evidence type="ECO:0000313" key="3">
    <source>
        <dbReference type="EMBL" id="GAA1391580.1"/>
    </source>
</evidence>
<proteinExistence type="predicted"/>
<accession>A0ABN1XVZ6</accession>
<comment type="caution">
    <text evidence="3">The sequence shown here is derived from an EMBL/GenBank/DDBJ whole genome shotgun (WGS) entry which is preliminary data.</text>
</comment>
<dbReference type="PANTHER" id="PTHR34202">
    <property type="entry name" value="UPF0548 PROTEIN"/>
    <property type="match status" value="1"/>
</dbReference>
<gene>
    <name evidence="3" type="ORF">GCM10009639_21630</name>
</gene>
<protein>
    <recommendedName>
        <fullName evidence="2">DUF1990 domain-containing protein</fullName>
    </recommendedName>
</protein>
<name>A0ABN1XVZ6_9ACTN</name>